<accession>A0A437QD72</accession>
<dbReference type="InterPro" id="IPR027271">
    <property type="entry name" value="Acetolactate_synth/TF_NikR_C"/>
</dbReference>
<dbReference type="Pfam" id="PF08753">
    <property type="entry name" value="NikR_C"/>
    <property type="match status" value="1"/>
</dbReference>
<dbReference type="PANTHER" id="PTHR34719:SF2">
    <property type="entry name" value="NICKEL-RESPONSIVE REGULATOR"/>
    <property type="match status" value="1"/>
</dbReference>
<dbReference type="EMBL" id="SACQ01000001">
    <property type="protein sequence ID" value="RVU32369.1"/>
    <property type="molecule type" value="Genomic_DNA"/>
</dbReference>
<comment type="caution">
    <text evidence="10">The sequence shown here is derived from an EMBL/GenBank/DDBJ whole genome shotgun (WGS) entry which is preliminary data.</text>
</comment>
<keyword evidence="11" id="KW-1185">Reference proteome</keyword>
<dbReference type="InterPro" id="IPR002145">
    <property type="entry name" value="CopG"/>
</dbReference>
<evidence type="ECO:0000256" key="6">
    <source>
        <dbReference type="ARBA" id="ARBA00023163"/>
    </source>
</evidence>
<feature type="domain" description="Transcription factor NikR nickel binding C-terminal" evidence="9">
    <location>
        <begin position="54"/>
        <end position="130"/>
    </location>
</feature>
<dbReference type="GO" id="GO:0003700">
    <property type="term" value="F:DNA-binding transcription factor activity"/>
    <property type="evidence" value="ECO:0007669"/>
    <property type="project" value="UniProtKB-UniRule"/>
</dbReference>
<sequence length="152" mass="17149">MERISVSLDESLVAQFEQFLQAKGYSNRSEAIRDLIREKLEAERAEHSAESYCVGTLTYVYNHEERELARRLTLAQHAHHDLSVSTLHVHLDHDNCLETVVLKGVVEQVQAFANSITSQPGVRHGQLNIIPVDMAADAHQHGAEHTHIRPQT</sequence>
<dbReference type="InterPro" id="IPR022988">
    <property type="entry name" value="Ni_resp_reg_NikR"/>
</dbReference>
<comment type="function">
    <text evidence="7">Transcriptional regulator.</text>
</comment>
<dbReference type="Gene3D" id="3.30.70.1150">
    <property type="entry name" value="ACT-like. Chain A, domain 2"/>
    <property type="match status" value="1"/>
</dbReference>
<evidence type="ECO:0000259" key="9">
    <source>
        <dbReference type="Pfam" id="PF08753"/>
    </source>
</evidence>
<dbReference type="CDD" id="cd22231">
    <property type="entry name" value="RHH_NikR_HicB-like"/>
    <property type="match status" value="1"/>
</dbReference>
<proteinExistence type="inferred from homology"/>
<keyword evidence="5 7" id="KW-0238">DNA-binding</keyword>
<evidence type="ECO:0000256" key="4">
    <source>
        <dbReference type="ARBA" id="ARBA00023015"/>
    </source>
</evidence>
<dbReference type="SUPFAM" id="SSF47598">
    <property type="entry name" value="Ribbon-helix-helix"/>
    <property type="match status" value="1"/>
</dbReference>
<dbReference type="GO" id="GO:0010045">
    <property type="term" value="P:response to nickel cation"/>
    <property type="evidence" value="ECO:0007669"/>
    <property type="project" value="InterPro"/>
</dbReference>
<dbReference type="NCBIfam" id="NF002169">
    <property type="entry name" value="PRK01002.1"/>
    <property type="match status" value="1"/>
</dbReference>
<dbReference type="Pfam" id="PF01402">
    <property type="entry name" value="RHH_1"/>
    <property type="match status" value="1"/>
</dbReference>
<dbReference type="InterPro" id="IPR014864">
    <property type="entry name" value="TF_NikR_Ni-bd_C"/>
</dbReference>
<evidence type="ECO:0000256" key="7">
    <source>
        <dbReference type="HAMAP-Rule" id="MF_00476"/>
    </source>
</evidence>
<evidence type="ECO:0000256" key="3">
    <source>
        <dbReference type="ARBA" id="ARBA00022723"/>
    </source>
</evidence>
<evidence type="ECO:0000256" key="1">
    <source>
        <dbReference type="ARBA" id="ARBA00008478"/>
    </source>
</evidence>
<evidence type="ECO:0000313" key="10">
    <source>
        <dbReference type="EMBL" id="RVU32369.1"/>
    </source>
</evidence>
<evidence type="ECO:0000256" key="2">
    <source>
        <dbReference type="ARBA" id="ARBA00022596"/>
    </source>
</evidence>
<feature type="domain" description="Ribbon-helix-helix protein CopG" evidence="8">
    <location>
        <begin position="2"/>
        <end position="43"/>
    </location>
</feature>
<gene>
    <name evidence="10" type="primary">nikR</name>
    <name evidence="10" type="ORF">EOE65_01580</name>
</gene>
<dbReference type="InterPro" id="IPR045865">
    <property type="entry name" value="ACT-like_dom_sf"/>
</dbReference>
<protein>
    <recommendedName>
        <fullName evidence="7">Putative nickel-responsive regulator</fullName>
    </recommendedName>
</protein>
<dbReference type="GO" id="GO:0003677">
    <property type="term" value="F:DNA binding"/>
    <property type="evidence" value="ECO:0007669"/>
    <property type="project" value="UniProtKB-KW"/>
</dbReference>
<name>A0A437QD72_9GAMM</name>
<comment type="cofactor">
    <cofactor evidence="7">
        <name>Ni(2+)</name>
        <dbReference type="ChEBI" id="CHEBI:49786"/>
    </cofactor>
    <text evidence="7">Binds 1 nickel ion per subunit.</text>
</comment>
<reference evidence="10 11" key="1">
    <citation type="submission" date="2019-01" db="EMBL/GenBank/DDBJ databases">
        <authorList>
            <person name="Chen W.-M."/>
        </authorList>
    </citation>
    <scope>NUCLEOTIDE SEQUENCE [LARGE SCALE GENOMIC DNA]</scope>
    <source>
        <strain evidence="10 11">HPM-16</strain>
    </source>
</reference>
<dbReference type="Proteomes" id="UP000282818">
    <property type="component" value="Unassembled WGS sequence"/>
</dbReference>
<dbReference type="RefSeq" id="WP_127692538.1">
    <property type="nucleotide sequence ID" value="NZ_SACQ01000001.1"/>
</dbReference>
<feature type="binding site" evidence="7">
    <location>
        <position position="96"/>
    </location>
    <ligand>
        <name>Ni(2+)</name>
        <dbReference type="ChEBI" id="CHEBI:49786"/>
    </ligand>
</feature>
<dbReference type="NCBIfam" id="NF002815">
    <property type="entry name" value="PRK02967.1"/>
    <property type="match status" value="1"/>
</dbReference>
<comment type="similarity">
    <text evidence="1 7">Belongs to the transcriptional regulatory CopG/NikR family.</text>
</comment>
<keyword evidence="6 7" id="KW-0804">Transcription</keyword>
<feature type="binding site" evidence="7">
    <location>
        <position position="90"/>
    </location>
    <ligand>
        <name>Ni(2+)</name>
        <dbReference type="ChEBI" id="CHEBI:49786"/>
    </ligand>
</feature>
<dbReference type="GO" id="GO:0016151">
    <property type="term" value="F:nickel cation binding"/>
    <property type="evidence" value="ECO:0007669"/>
    <property type="project" value="UniProtKB-UniRule"/>
</dbReference>
<feature type="binding site" evidence="7">
    <location>
        <position position="88"/>
    </location>
    <ligand>
        <name>Ni(2+)</name>
        <dbReference type="ChEBI" id="CHEBI:49786"/>
    </ligand>
</feature>
<evidence type="ECO:0000259" key="8">
    <source>
        <dbReference type="Pfam" id="PF01402"/>
    </source>
</evidence>
<evidence type="ECO:0000256" key="5">
    <source>
        <dbReference type="ARBA" id="ARBA00023125"/>
    </source>
</evidence>
<keyword evidence="3 7" id="KW-0479">Metal-binding</keyword>
<dbReference type="InterPro" id="IPR050192">
    <property type="entry name" value="CopG/NikR_regulator"/>
</dbReference>
<dbReference type="Gene3D" id="1.10.1220.10">
    <property type="entry name" value="Met repressor-like"/>
    <property type="match status" value="1"/>
</dbReference>
<dbReference type="AlphaFoldDB" id="A0A437QD72"/>
<evidence type="ECO:0000313" key="11">
    <source>
        <dbReference type="Proteomes" id="UP000282818"/>
    </source>
</evidence>
<feature type="binding site" evidence="7">
    <location>
        <position position="77"/>
    </location>
    <ligand>
        <name>Ni(2+)</name>
        <dbReference type="ChEBI" id="CHEBI:49786"/>
    </ligand>
</feature>
<dbReference type="InterPro" id="IPR013321">
    <property type="entry name" value="Arc_rbn_hlx_hlx"/>
</dbReference>
<keyword evidence="4 7" id="KW-0805">Transcription regulation</keyword>
<dbReference type="HAMAP" id="MF_00476">
    <property type="entry name" value="NikR"/>
    <property type="match status" value="1"/>
</dbReference>
<organism evidence="10 11">
    <name type="scientific">Neptunomonas marina</name>
    <dbReference type="NCBI Taxonomy" id="1815562"/>
    <lineage>
        <taxon>Bacteria</taxon>
        <taxon>Pseudomonadati</taxon>
        <taxon>Pseudomonadota</taxon>
        <taxon>Gammaproteobacteria</taxon>
        <taxon>Oceanospirillales</taxon>
        <taxon>Oceanospirillaceae</taxon>
        <taxon>Neptunomonas</taxon>
    </lineage>
</organism>
<dbReference type="NCBIfam" id="NF003381">
    <property type="entry name" value="PRK04460.1"/>
    <property type="match status" value="1"/>
</dbReference>
<dbReference type="InterPro" id="IPR010985">
    <property type="entry name" value="Ribbon_hlx_hlx"/>
</dbReference>
<dbReference type="SUPFAM" id="SSF55021">
    <property type="entry name" value="ACT-like"/>
    <property type="match status" value="1"/>
</dbReference>
<keyword evidence="2 7" id="KW-0533">Nickel</keyword>
<dbReference type="PANTHER" id="PTHR34719">
    <property type="entry name" value="NICKEL-RESPONSIVE REGULATOR"/>
    <property type="match status" value="1"/>
</dbReference>